<evidence type="ECO:0000256" key="2">
    <source>
        <dbReference type="ARBA" id="ARBA00007935"/>
    </source>
</evidence>
<comment type="caution">
    <text evidence="9">The sequence shown here is derived from an EMBL/GenBank/DDBJ whole genome shotgun (WGS) entry which is preliminary data.</text>
</comment>
<feature type="transmembrane region" description="Helical" evidence="8">
    <location>
        <begin position="312"/>
        <end position="332"/>
    </location>
</feature>
<feature type="transmembrane region" description="Helical" evidence="8">
    <location>
        <begin position="51"/>
        <end position="72"/>
    </location>
</feature>
<keyword evidence="5 8" id="KW-0812">Transmembrane</keyword>
<evidence type="ECO:0000256" key="5">
    <source>
        <dbReference type="ARBA" id="ARBA00022692"/>
    </source>
</evidence>
<name>A0ABV7M1B2_9GAMM</name>
<feature type="transmembrane region" description="Helical" evidence="8">
    <location>
        <begin position="228"/>
        <end position="248"/>
    </location>
</feature>
<feature type="transmembrane region" description="Helical" evidence="8">
    <location>
        <begin position="273"/>
        <end position="300"/>
    </location>
</feature>
<sequence length="369" mass="37261">MPHDARQAEAQLHASRDRLQVAPPEGTWRLPLPGSPSHAMLLDKRAVSANLLLGSGLVTVALLSLCLGSAMIPPLDAIRALLGQGDAMAVFVVQELRLARLMAGLLTGAAFALAGCLMQTLARNRLATPGIIGIDNGATAFAVVSVVGMGISLAPPPMALAGAAVATAITFGLAGGAGTRGYRFIVAGIGVGAVFGALTQLLLARVAIDVANSAYPWTVGSLNARSGNAVSILGAGLALGIVAAQMLARSMAVLRFSDAVAQGLGIRVRLCRLLALVLAVALTALAVAVAGPVGLVALIGPEIARHLSSRRGVPLIGSALAGAVMMVASDLAGRLLFAPIEIPVGIVTAVVGGPFLLWILLRPAARDLT</sequence>
<feature type="transmembrane region" description="Helical" evidence="8">
    <location>
        <begin position="344"/>
        <end position="361"/>
    </location>
</feature>
<comment type="similarity">
    <text evidence="2">Belongs to the binding-protein-dependent transport system permease family. FecCD subfamily.</text>
</comment>
<feature type="transmembrane region" description="Helical" evidence="8">
    <location>
        <begin position="130"/>
        <end position="152"/>
    </location>
</feature>
<comment type="subcellular location">
    <subcellularLocation>
        <location evidence="1">Cell membrane</location>
        <topology evidence="1">Multi-pass membrane protein</topology>
    </subcellularLocation>
</comment>
<dbReference type="PANTHER" id="PTHR30472:SF24">
    <property type="entry name" value="FERRIC ENTEROBACTIN TRANSPORT SYSTEM PERMEASE PROTEIN FEPG"/>
    <property type="match status" value="1"/>
</dbReference>
<keyword evidence="10" id="KW-1185">Reference proteome</keyword>
<evidence type="ECO:0000256" key="4">
    <source>
        <dbReference type="ARBA" id="ARBA00022475"/>
    </source>
</evidence>
<evidence type="ECO:0000256" key="8">
    <source>
        <dbReference type="SAM" id="Phobius"/>
    </source>
</evidence>
<keyword evidence="7 8" id="KW-0472">Membrane</keyword>
<reference evidence="10" key="1">
    <citation type="journal article" date="2019" name="Int. J. Syst. Evol. Microbiol.">
        <title>The Global Catalogue of Microorganisms (GCM) 10K type strain sequencing project: providing services to taxonomists for standard genome sequencing and annotation.</title>
        <authorList>
            <consortium name="The Broad Institute Genomics Platform"/>
            <consortium name="The Broad Institute Genome Sequencing Center for Infectious Disease"/>
            <person name="Wu L."/>
            <person name="Ma J."/>
        </authorList>
    </citation>
    <scope>NUCLEOTIDE SEQUENCE [LARGE SCALE GENOMIC DNA]</scope>
    <source>
        <strain evidence="10">KCTC 12847</strain>
    </source>
</reference>
<dbReference type="RefSeq" id="WP_019019475.1">
    <property type="nucleotide sequence ID" value="NZ_BMXD01000002.1"/>
</dbReference>
<feature type="transmembrane region" description="Helical" evidence="8">
    <location>
        <begin position="98"/>
        <end position="118"/>
    </location>
</feature>
<feature type="transmembrane region" description="Helical" evidence="8">
    <location>
        <begin position="184"/>
        <end position="208"/>
    </location>
</feature>
<keyword evidence="3" id="KW-0813">Transport</keyword>
<keyword evidence="6 8" id="KW-1133">Transmembrane helix</keyword>
<evidence type="ECO:0000256" key="7">
    <source>
        <dbReference type="ARBA" id="ARBA00023136"/>
    </source>
</evidence>
<evidence type="ECO:0000256" key="1">
    <source>
        <dbReference type="ARBA" id="ARBA00004651"/>
    </source>
</evidence>
<dbReference type="InterPro" id="IPR000522">
    <property type="entry name" value="ABC_transptr_permease_BtuC"/>
</dbReference>
<dbReference type="EMBL" id="JBHRUH010000015">
    <property type="protein sequence ID" value="MFC3292280.1"/>
    <property type="molecule type" value="Genomic_DNA"/>
</dbReference>
<dbReference type="SUPFAM" id="SSF81345">
    <property type="entry name" value="ABC transporter involved in vitamin B12 uptake, BtuC"/>
    <property type="match status" value="1"/>
</dbReference>
<dbReference type="Gene3D" id="1.10.3470.10">
    <property type="entry name" value="ABC transporter involved in vitamin B12 uptake, BtuC"/>
    <property type="match status" value="1"/>
</dbReference>
<evidence type="ECO:0000313" key="9">
    <source>
        <dbReference type="EMBL" id="MFC3292280.1"/>
    </source>
</evidence>
<protein>
    <submittedName>
        <fullName evidence="9">FecCD family ABC transporter permease</fullName>
    </submittedName>
</protein>
<dbReference type="CDD" id="cd06550">
    <property type="entry name" value="TM_ABC_iron-siderophores_like"/>
    <property type="match status" value="1"/>
</dbReference>
<gene>
    <name evidence="9" type="ORF">ACFOEI_09370</name>
</gene>
<keyword evidence="4" id="KW-1003">Cell membrane</keyword>
<dbReference type="Proteomes" id="UP001595640">
    <property type="component" value="Unassembled WGS sequence"/>
</dbReference>
<accession>A0ABV7M1B2</accession>
<feature type="transmembrane region" description="Helical" evidence="8">
    <location>
        <begin position="158"/>
        <end position="177"/>
    </location>
</feature>
<dbReference type="Pfam" id="PF01032">
    <property type="entry name" value="FecCD"/>
    <property type="match status" value="1"/>
</dbReference>
<organism evidence="9 10">
    <name type="scientific">Modicisalibacter luteus</name>
    <dbReference type="NCBI Taxonomy" id="453962"/>
    <lineage>
        <taxon>Bacteria</taxon>
        <taxon>Pseudomonadati</taxon>
        <taxon>Pseudomonadota</taxon>
        <taxon>Gammaproteobacteria</taxon>
        <taxon>Oceanospirillales</taxon>
        <taxon>Halomonadaceae</taxon>
        <taxon>Modicisalibacter</taxon>
    </lineage>
</organism>
<evidence type="ECO:0000313" key="10">
    <source>
        <dbReference type="Proteomes" id="UP001595640"/>
    </source>
</evidence>
<proteinExistence type="inferred from homology"/>
<evidence type="ECO:0000256" key="3">
    <source>
        <dbReference type="ARBA" id="ARBA00022448"/>
    </source>
</evidence>
<evidence type="ECO:0000256" key="6">
    <source>
        <dbReference type="ARBA" id="ARBA00022989"/>
    </source>
</evidence>
<dbReference type="InterPro" id="IPR037294">
    <property type="entry name" value="ABC_BtuC-like"/>
</dbReference>
<dbReference type="PANTHER" id="PTHR30472">
    <property type="entry name" value="FERRIC ENTEROBACTIN TRANSPORT SYSTEM PERMEASE PROTEIN"/>
    <property type="match status" value="1"/>
</dbReference>